<dbReference type="EMBL" id="JAHRIM010036994">
    <property type="protein sequence ID" value="MEQ2266141.1"/>
    <property type="molecule type" value="Genomic_DNA"/>
</dbReference>
<dbReference type="CDD" id="cd00037">
    <property type="entry name" value="CLECT"/>
    <property type="match status" value="2"/>
</dbReference>
<dbReference type="PROSITE" id="PS50041">
    <property type="entry name" value="C_TYPE_LECTIN_2"/>
    <property type="match status" value="2"/>
</dbReference>
<dbReference type="InterPro" id="IPR050111">
    <property type="entry name" value="C-type_lectin/snaclec_domain"/>
</dbReference>
<keyword evidence="1" id="KW-1015">Disulfide bond</keyword>
<protein>
    <recommendedName>
        <fullName evidence="2">C-type lectin domain-containing protein</fullName>
    </recommendedName>
</protein>
<reference evidence="3 4" key="1">
    <citation type="submission" date="2021-06" db="EMBL/GenBank/DDBJ databases">
        <authorList>
            <person name="Palmer J.M."/>
        </authorList>
    </citation>
    <scope>NUCLEOTIDE SEQUENCE [LARGE SCALE GENOMIC DNA]</scope>
    <source>
        <strain evidence="3 4">XR_2019</strain>
        <tissue evidence="3">Muscle</tissue>
    </source>
</reference>
<evidence type="ECO:0000256" key="1">
    <source>
        <dbReference type="ARBA" id="ARBA00023157"/>
    </source>
</evidence>
<dbReference type="SMART" id="SM00034">
    <property type="entry name" value="CLECT"/>
    <property type="match status" value="1"/>
</dbReference>
<dbReference type="InterPro" id="IPR016186">
    <property type="entry name" value="C-type_lectin-like/link_sf"/>
</dbReference>
<feature type="non-terminal residue" evidence="3">
    <location>
        <position position="1"/>
    </location>
</feature>
<evidence type="ECO:0000259" key="2">
    <source>
        <dbReference type="PROSITE" id="PS50041"/>
    </source>
</evidence>
<feature type="domain" description="C-type lectin" evidence="2">
    <location>
        <begin position="13"/>
        <end position="76"/>
    </location>
</feature>
<keyword evidence="4" id="KW-1185">Reference proteome</keyword>
<dbReference type="InterPro" id="IPR001304">
    <property type="entry name" value="C-type_lectin-like"/>
</dbReference>
<name>A0ABV0W9B9_9TELE</name>
<feature type="domain" description="C-type lectin" evidence="2">
    <location>
        <begin position="100"/>
        <end position="215"/>
    </location>
</feature>
<accession>A0ABV0W9B9</accession>
<dbReference type="PANTHER" id="PTHR22803">
    <property type="entry name" value="MANNOSE, PHOSPHOLIPASE, LECTIN RECEPTOR RELATED"/>
    <property type="match status" value="1"/>
</dbReference>
<dbReference type="Gene3D" id="3.10.100.10">
    <property type="entry name" value="Mannose-Binding Protein A, subunit A"/>
    <property type="match status" value="2"/>
</dbReference>
<gene>
    <name evidence="3" type="ORF">XENORESO_019167</name>
</gene>
<dbReference type="Proteomes" id="UP001444071">
    <property type="component" value="Unassembled WGS sequence"/>
</dbReference>
<feature type="non-terminal residue" evidence="3">
    <location>
        <position position="235"/>
    </location>
</feature>
<proteinExistence type="predicted"/>
<comment type="caution">
    <text evidence="3">The sequence shown here is derived from an EMBL/GenBank/DDBJ whole genome shotgun (WGS) entry which is preliminary data.</text>
</comment>
<organism evidence="3 4">
    <name type="scientific">Xenotaenia resolanae</name>
    <dbReference type="NCBI Taxonomy" id="208358"/>
    <lineage>
        <taxon>Eukaryota</taxon>
        <taxon>Metazoa</taxon>
        <taxon>Chordata</taxon>
        <taxon>Craniata</taxon>
        <taxon>Vertebrata</taxon>
        <taxon>Euteleostomi</taxon>
        <taxon>Actinopterygii</taxon>
        <taxon>Neopterygii</taxon>
        <taxon>Teleostei</taxon>
        <taxon>Neoteleostei</taxon>
        <taxon>Acanthomorphata</taxon>
        <taxon>Ovalentaria</taxon>
        <taxon>Atherinomorphae</taxon>
        <taxon>Cyprinodontiformes</taxon>
        <taxon>Goodeidae</taxon>
        <taxon>Xenotaenia</taxon>
    </lineage>
</organism>
<dbReference type="Pfam" id="PF00059">
    <property type="entry name" value="Lectin_C"/>
    <property type="match status" value="2"/>
</dbReference>
<evidence type="ECO:0000313" key="3">
    <source>
        <dbReference type="EMBL" id="MEQ2266141.1"/>
    </source>
</evidence>
<evidence type="ECO:0000313" key="4">
    <source>
        <dbReference type="Proteomes" id="UP001444071"/>
    </source>
</evidence>
<sequence length="235" mass="26124">LLEPGGAHQGYKLWNGLTLNSEHGWKWSNGNPFRYLNWDSGHPLSNPGYSCGMMDGVLRYSWQSSKCNKKLGYICYSQAVLASPTEGLGTGFCSSTWIPYNGHCFHLSPTKKSWSDAQLACRKEGGDLASIRNMEDQSFVISQLGYAPTDELWIGLNDKKTEGLFDWTDHTTVTFTSWEFGRPAVATDQDCVLIRGESGNWAERDCKEKHGFICKKTSASEPSGEEVQQNAGCKT</sequence>
<dbReference type="PROSITE" id="PS00615">
    <property type="entry name" value="C_TYPE_LECTIN_1"/>
    <property type="match status" value="1"/>
</dbReference>
<dbReference type="InterPro" id="IPR018378">
    <property type="entry name" value="C-type_lectin_CS"/>
</dbReference>
<dbReference type="SUPFAM" id="SSF56436">
    <property type="entry name" value="C-type lectin-like"/>
    <property type="match status" value="2"/>
</dbReference>
<dbReference type="InterPro" id="IPR016187">
    <property type="entry name" value="CTDL_fold"/>
</dbReference>